<evidence type="ECO:0000259" key="2">
    <source>
        <dbReference type="Pfam" id="PF03184"/>
    </source>
</evidence>
<reference evidence="3 4" key="1">
    <citation type="submission" date="2023-02" db="EMBL/GenBank/DDBJ databases">
        <title>LHISI_Scaffold_Assembly.</title>
        <authorList>
            <person name="Stuart O.P."/>
            <person name="Cleave R."/>
            <person name="Magrath M.J.L."/>
            <person name="Mikheyev A.S."/>
        </authorList>
    </citation>
    <scope>NUCLEOTIDE SEQUENCE [LARGE SCALE GENOMIC DNA]</scope>
    <source>
        <strain evidence="3">Daus_M_001</strain>
        <tissue evidence="3">Leg muscle</tissue>
    </source>
</reference>
<dbReference type="Proteomes" id="UP001159363">
    <property type="component" value="Chromosome 1"/>
</dbReference>
<keyword evidence="4" id="KW-1185">Reference proteome</keyword>
<comment type="caution">
    <text evidence="3">The sequence shown here is derived from an EMBL/GenBank/DDBJ whole genome shotgun (WGS) entry which is preliminary data.</text>
</comment>
<feature type="compositionally biased region" description="Basic and acidic residues" evidence="1">
    <location>
        <begin position="183"/>
        <end position="204"/>
    </location>
</feature>
<protein>
    <recommendedName>
        <fullName evidence="2">DDE-1 domain-containing protein</fullName>
    </recommendedName>
</protein>
<evidence type="ECO:0000256" key="1">
    <source>
        <dbReference type="SAM" id="MobiDB-lite"/>
    </source>
</evidence>
<gene>
    <name evidence="3" type="ORF">PR048_003761</name>
</gene>
<dbReference type="Pfam" id="PF03184">
    <property type="entry name" value="DDE_1"/>
    <property type="match status" value="1"/>
</dbReference>
<feature type="compositionally biased region" description="Polar residues" evidence="1">
    <location>
        <begin position="169"/>
        <end position="180"/>
    </location>
</feature>
<evidence type="ECO:0000313" key="4">
    <source>
        <dbReference type="Proteomes" id="UP001159363"/>
    </source>
</evidence>
<accession>A0ABQ9IPU8</accession>
<feature type="domain" description="DDE-1" evidence="2">
    <location>
        <begin position="12"/>
        <end position="72"/>
    </location>
</feature>
<proteinExistence type="predicted"/>
<dbReference type="EMBL" id="JARBHB010000001">
    <property type="protein sequence ID" value="KAJ8898401.1"/>
    <property type="molecule type" value="Genomic_DNA"/>
</dbReference>
<feature type="region of interest" description="Disordered" evidence="1">
    <location>
        <begin position="166"/>
        <end position="204"/>
    </location>
</feature>
<dbReference type="InterPro" id="IPR004875">
    <property type="entry name" value="DDE_SF_endonuclease_dom"/>
</dbReference>
<name>A0ABQ9IPU8_9NEOP</name>
<organism evidence="3 4">
    <name type="scientific">Dryococelus australis</name>
    <dbReference type="NCBI Taxonomy" id="614101"/>
    <lineage>
        <taxon>Eukaryota</taxon>
        <taxon>Metazoa</taxon>
        <taxon>Ecdysozoa</taxon>
        <taxon>Arthropoda</taxon>
        <taxon>Hexapoda</taxon>
        <taxon>Insecta</taxon>
        <taxon>Pterygota</taxon>
        <taxon>Neoptera</taxon>
        <taxon>Polyneoptera</taxon>
        <taxon>Phasmatodea</taxon>
        <taxon>Verophasmatodea</taxon>
        <taxon>Anareolatae</taxon>
        <taxon>Phasmatidae</taxon>
        <taxon>Eurycanthinae</taxon>
        <taxon>Dryococelus</taxon>
    </lineage>
</organism>
<evidence type="ECO:0000313" key="3">
    <source>
        <dbReference type="EMBL" id="KAJ8898401.1"/>
    </source>
</evidence>
<sequence>MQSHDVIYNILCIYKYNSSSWMTSAVFQEWLFSLNARMSVLNRKIIMFLDQCSSDKLPHTQSLANVKQIATPGPGNYICAEAFLQAPAEISSSKWNILQDMHQICQAWNSCFINTCHGIPVSLTHVDSEDVPEIPEEWLQVSTTLNCREVSFEDFVESDNALAICPSSEDLSGTSDTTYTVEEGTKQESEDESNKSLKMSQTRE</sequence>